<name>A0ABP8KI34_9MICO</name>
<evidence type="ECO:0000313" key="2">
    <source>
        <dbReference type="EMBL" id="GAA4407593.1"/>
    </source>
</evidence>
<protein>
    <submittedName>
        <fullName evidence="2">Uncharacterized protein</fullName>
    </submittedName>
</protein>
<gene>
    <name evidence="2" type="ORF">GCM10023168_23790</name>
</gene>
<sequence>MNDREEGPMKKAAPPTTRTGLAMRWVPVATNGRVRMEMRWSAPPVIRRRPA</sequence>
<dbReference type="EMBL" id="BAABGM010000015">
    <property type="protein sequence ID" value="GAA4407593.1"/>
    <property type="molecule type" value="Genomic_DNA"/>
</dbReference>
<accession>A0ABP8KI34</accession>
<evidence type="ECO:0000313" key="3">
    <source>
        <dbReference type="Proteomes" id="UP001500945"/>
    </source>
</evidence>
<organism evidence="2 3">
    <name type="scientific">Fodinibacter luteus</name>
    <dbReference type="NCBI Taxonomy" id="552064"/>
    <lineage>
        <taxon>Bacteria</taxon>
        <taxon>Bacillati</taxon>
        <taxon>Actinomycetota</taxon>
        <taxon>Actinomycetes</taxon>
        <taxon>Micrococcales</taxon>
        <taxon>Intrasporangiaceae</taxon>
        <taxon>Fodinibacter (ex Wang et al. 2009)</taxon>
    </lineage>
</organism>
<comment type="caution">
    <text evidence="2">The sequence shown here is derived from an EMBL/GenBank/DDBJ whole genome shotgun (WGS) entry which is preliminary data.</text>
</comment>
<proteinExistence type="predicted"/>
<evidence type="ECO:0000256" key="1">
    <source>
        <dbReference type="SAM" id="MobiDB-lite"/>
    </source>
</evidence>
<dbReference type="Proteomes" id="UP001500945">
    <property type="component" value="Unassembled WGS sequence"/>
</dbReference>
<reference evidence="3" key="1">
    <citation type="journal article" date="2019" name="Int. J. Syst. Evol. Microbiol.">
        <title>The Global Catalogue of Microorganisms (GCM) 10K type strain sequencing project: providing services to taxonomists for standard genome sequencing and annotation.</title>
        <authorList>
            <consortium name="The Broad Institute Genomics Platform"/>
            <consortium name="The Broad Institute Genome Sequencing Center for Infectious Disease"/>
            <person name="Wu L."/>
            <person name="Ma J."/>
        </authorList>
    </citation>
    <scope>NUCLEOTIDE SEQUENCE [LARGE SCALE GENOMIC DNA]</scope>
    <source>
        <strain evidence="3">JCM 17809</strain>
    </source>
</reference>
<keyword evidence="3" id="KW-1185">Reference proteome</keyword>
<feature type="region of interest" description="Disordered" evidence="1">
    <location>
        <begin position="1"/>
        <end position="21"/>
    </location>
</feature>